<comment type="subcellular location">
    <subcellularLocation>
        <location evidence="1">Nucleus</location>
    </subcellularLocation>
</comment>
<dbReference type="PANTHER" id="PTHR33172:SF37">
    <property type="entry name" value="PROTEIN OXIDATIVE STRESS 3 LIKE 1"/>
    <property type="match status" value="1"/>
</dbReference>
<dbReference type="AlphaFoldDB" id="A0A7N0VE11"/>
<proteinExistence type="predicted"/>
<dbReference type="OMA" id="ESAYKGP"/>
<accession>A0A7N0VE11</accession>
<name>A0A7N0VE11_KALFE</name>
<keyword evidence="5" id="KW-1185">Reference proteome</keyword>
<evidence type="ECO:0000256" key="3">
    <source>
        <dbReference type="SAM" id="MobiDB-lite"/>
    </source>
</evidence>
<reference evidence="4" key="1">
    <citation type="submission" date="2021-01" db="UniProtKB">
        <authorList>
            <consortium name="EnsemblPlants"/>
        </authorList>
    </citation>
    <scope>IDENTIFICATION</scope>
</reference>
<protein>
    <submittedName>
        <fullName evidence="4">Uncharacterized protein</fullName>
    </submittedName>
</protein>
<dbReference type="Gramene" id="Kaladp0515s0197.1.v1.1">
    <property type="protein sequence ID" value="Kaladp0515s0197.1.v1.1"/>
    <property type="gene ID" value="Kaladp0515s0197.v1.1"/>
</dbReference>
<dbReference type="PANTHER" id="PTHR33172">
    <property type="entry name" value="OS08G0516900 PROTEIN"/>
    <property type="match status" value="1"/>
</dbReference>
<dbReference type="EnsemblPlants" id="Kaladp0515s0197.1.v1.1">
    <property type="protein sequence ID" value="Kaladp0515s0197.1.v1.1"/>
    <property type="gene ID" value="Kaladp0515s0197.v1.1"/>
</dbReference>
<dbReference type="GO" id="GO:0005634">
    <property type="term" value="C:nucleus"/>
    <property type="evidence" value="ECO:0007669"/>
    <property type="project" value="UniProtKB-SubCell"/>
</dbReference>
<evidence type="ECO:0000313" key="4">
    <source>
        <dbReference type="EnsemblPlants" id="Kaladp0515s0197.1.v1.1"/>
    </source>
</evidence>
<evidence type="ECO:0000313" key="5">
    <source>
        <dbReference type="Proteomes" id="UP000594263"/>
    </source>
</evidence>
<dbReference type="GO" id="GO:0006950">
    <property type="term" value="P:response to stress"/>
    <property type="evidence" value="ECO:0007669"/>
    <property type="project" value="UniProtKB-ARBA"/>
</dbReference>
<feature type="region of interest" description="Disordered" evidence="3">
    <location>
        <begin position="157"/>
        <end position="194"/>
    </location>
</feature>
<feature type="region of interest" description="Disordered" evidence="3">
    <location>
        <begin position="32"/>
        <end position="65"/>
    </location>
</feature>
<keyword evidence="2" id="KW-0539">Nucleus</keyword>
<organism evidence="4 5">
    <name type="scientific">Kalanchoe fedtschenkoi</name>
    <name type="common">Lavender scallops</name>
    <name type="synonym">South American air plant</name>
    <dbReference type="NCBI Taxonomy" id="63787"/>
    <lineage>
        <taxon>Eukaryota</taxon>
        <taxon>Viridiplantae</taxon>
        <taxon>Streptophyta</taxon>
        <taxon>Embryophyta</taxon>
        <taxon>Tracheophyta</taxon>
        <taxon>Spermatophyta</taxon>
        <taxon>Magnoliopsida</taxon>
        <taxon>eudicotyledons</taxon>
        <taxon>Gunneridae</taxon>
        <taxon>Pentapetalae</taxon>
        <taxon>Saxifragales</taxon>
        <taxon>Crassulaceae</taxon>
        <taxon>Kalanchoe</taxon>
    </lineage>
</organism>
<dbReference type="InterPro" id="IPR051992">
    <property type="entry name" value="OxStress_Response_Reg"/>
</dbReference>
<dbReference type="Proteomes" id="UP000594263">
    <property type="component" value="Unplaced"/>
</dbReference>
<feature type="compositionally biased region" description="Low complexity" evidence="3">
    <location>
        <begin position="162"/>
        <end position="176"/>
    </location>
</feature>
<evidence type="ECO:0000256" key="1">
    <source>
        <dbReference type="ARBA" id="ARBA00004123"/>
    </source>
</evidence>
<sequence>MSIAVDRSNGYMESKGGECVSVFGKFPAGEDFCASSSSSSIGKNSDEEEEGGESKENEAQSKFNGGTFDSLQALEEVLPVRRGISSFYSGKSKSFASLSYVTSAKEIGKPENAYSRKRRNLMASASHVWDRSHRSMALLRGGIQKKSMHTSRSTLALAVAMSRSSSSSDGNGSSEESTPRGFGSYSRLPPLYPD</sequence>
<evidence type="ECO:0000256" key="2">
    <source>
        <dbReference type="ARBA" id="ARBA00023242"/>
    </source>
</evidence>